<comment type="function">
    <text evidence="3">Catalyzes the hydrolysis of 10-formyltetrahydrofolate (formyl-FH4) to formate and tetrahydrofolate (FH4).</text>
</comment>
<evidence type="ECO:0000256" key="4">
    <source>
        <dbReference type="NCBIfam" id="TIGR00655"/>
    </source>
</evidence>
<dbReference type="NCBIfam" id="TIGR00655">
    <property type="entry name" value="PurU"/>
    <property type="match status" value="1"/>
</dbReference>
<keyword evidence="3" id="KW-0658">Purine biosynthesis</keyword>
<comment type="caution">
    <text evidence="6">The sequence shown here is derived from an EMBL/GenBank/DDBJ whole genome shotgun (WGS) entry which is preliminary data.</text>
</comment>
<keyword evidence="2 3" id="KW-0378">Hydrolase</keyword>
<dbReference type="InterPro" id="IPR044074">
    <property type="entry name" value="PurU_ACT"/>
</dbReference>
<comment type="catalytic activity">
    <reaction evidence="3">
        <text>(6R)-10-formyltetrahydrofolate + H2O = (6S)-5,6,7,8-tetrahydrofolate + formate + H(+)</text>
        <dbReference type="Rhea" id="RHEA:19833"/>
        <dbReference type="ChEBI" id="CHEBI:15377"/>
        <dbReference type="ChEBI" id="CHEBI:15378"/>
        <dbReference type="ChEBI" id="CHEBI:15740"/>
        <dbReference type="ChEBI" id="CHEBI:57453"/>
        <dbReference type="ChEBI" id="CHEBI:195366"/>
        <dbReference type="EC" id="3.5.1.10"/>
    </reaction>
</comment>
<dbReference type="SUPFAM" id="SSF53328">
    <property type="entry name" value="Formyltransferase"/>
    <property type="match status" value="1"/>
</dbReference>
<comment type="similarity">
    <text evidence="3">Belongs to the PurU family.</text>
</comment>
<gene>
    <name evidence="3 6" type="primary">purU</name>
    <name evidence="6" type="ORF">ACFSKU_12395</name>
</gene>
<accession>A0ABW4WYM4</accession>
<dbReference type="InterPro" id="IPR045865">
    <property type="entry name" value="ACT-like_dom_sf"/>
</dbReference>
<dbReference type="InterPro" id="IPR002376">
    <property type="entry name" value="Formyl_transf_N"/>
</dbReference>
<name>A0ABW4WYM4_9BACT</name>
<keyword evidence="1 3" id="KW-0554">One-carbon metabolism</keyword>
<feature type="active site" evidence="3">
    <location>
        <position position="222"/>
    </location>
</feature>
<dbReference type="PANTHER" id="PTHR42706:SF1">
    <property type="entry name" value="FORMYLTETRAHYDROFOLATE DEFORMYLASE 2, MITOCHONDRIAL"/>
    <property type="match status" value="1"/>
</dbReference>
<dbReference type="RefSeq" id="WP_229957894.1">
    <property type="nucleotide sequence ID" value="NZ_JAJJWI010000002.1"/>
</dbReference>
<dbReference type="NCBIfam" id="NF004684">
    <property type="entry name" value="PRK06027.1"/>
    <property type="match status" value="1"/>
</dbReference>
<evidence type="ECO:0000256" key="2">
    <source>
        <dbReference type="ARBA" id="ARBA00022801"/>
    </source>
</evidence>
<dbReference type="SUPFAM" id="SSF55021">
    <property type="entry name" value="ACT-like"/>
    <property type="match status" value="1"/>
</dbReference>
<evidence type="ECO:0000313" key="7">
    <source>
        <dbReference type="Proteomes" id="UP001597369"/>
    </source>
</evidence>
<dbReference type="InterPro" id="IPR036477">
    <property type="entry name" value="Formyl_transf_N_sf"/>
</dbReference>
<reference evidence="7" key="1">
    <citation type="journal article" date="2019" name="Int. J. Syst. Evol. Microbiol.">
        <title>The Global Catalogue of Microorganisms (GCM) 10K type strain sequencing project: providing services to taxonomists for standard genome sequencing and annotation.</title>
        <authorList>
            <consortium name="The Broad Institute Genomics Platform"/>
            <consortium name="The Broad Institute Genome Sequencing Center for Infectious Disease"/>
            <person name="Wu L."/>
            <person name="Ma J."/>
        </authorList>
    </citation>
    <scope>NUCLEOTIDE SEQUENCE [LARGE SCALE GENOMIC DNA]</scope>
    <source>
        <strain evidence="7">JCM 16545</strain>
    </source>
</reference>
<evidence type="ECO:0000259" key="5">
    <source>
        <dbReference type="Pfam" id="PF00551"/>
    </source>
</evidence>
<dbReference type="Proteomes" id="UP001597369">
    <property type="component" value="Unassembled WGS sequence"/>
</dbReference>
<organism evidence="6 7">
    <name type="scientific">Pontibacter silvestris</name>
    <dbReference type="NCBI Taxonomy" id="2305183"/>
    <lineage>
        <taxon>Bacteria</taxon>
        <taxon>Pseudomonadati</taxon>
        <taxon>Bacteroidota</taxon>
        <taxon>Cytophagia</taxon>
        <taxon>Cytophagales</taxon>
        <taxon>Hymenobacteraceae</taxon>
        <taxon>Pontibacter</taxon>
    </lineage>
</organism>
<keyword evidence="7" id="KW-1185">Reference proteome</keyword>
<protein>
    <recommendedName>
        <fullName evidence="3 4">Formyltetrahydrofolate deformylase</fullName>
        <ecNumber evidence="3 4">3.5.1.10</ecNumber>
    </recommendedName>
    <alternativeName>
        <fullName evidence="3">Formyl-FH(4) hydrolase</fullName>
    </alternativeName>
</protein>
<evidence type="ECO:0000256" key="3">
    <source>
        <dbReference type="HAMAP-Rule" id="MF_01927"/>
    </source>
</evidence>
<feature type="domain" description="Formyl transferase N-terminal" evidence="5">
    <location>
        <begin position="84"/>
        <end position="257"/>
    </location>
</feature>
<evidence type="ECO:0000313" key="6">
    <source>
        <dbReference type="EMBL" id="MFD2067687.1"/>
    </source>
</evidence>
<dbReference type="Pfam" id="PF00551">
    <property type="entry name" value="Formyl_trans_N"/>
    <property type="match status" value="1"/>
</dbReference>
<evidence type="ECO:0000256" key="1">
    <source>
        <dbReference type="ARBA" id="ARBA00022563"/>
    </source>
</evidence>
<dbReference type="EC" id="3.5.1.10" evidence="3 4"/>
<proteinExistence type="inferred from homology"/>
<dbReference type="PRINTS" id="PR01575">
    <property type="entry name" value="FFH4HYDRLASE"/>
</dbReference>
<dbReference type="EMBL" id="JBHUHV010000037">
    <property type="protein sequence ID" value="MFD2067687.1"/>
    <property type="molecule type" value="Genomic_DNA"/>
</dbReference>
<dbReference type="InterPro" id="IPR004810">
    <property type="entry name" value="PurU"/>
</dbReference>
<dbReference type="HAMAP" id="MF_01927">
    <property type="entry name" value="PurU"/>
    <property type="match status" value="1"/>
</dbReference>
<dbReference type="Gene3D" id="3.40.50.170">
    <property type="entry name" value="Formyl transferase, N-terminal domain"/>
    <property type="match status" value="1"/>
</dbReference>
<dbReference type="CDD" id="cd04875">
    <property type="entry name" value="ACT_F4HF-DF"/>
    <property type="match status" value="1"/>
</dbReference>
<dbReference type="Gene3D" id="3.30.70.260">
    <property type="match status" value="1"/>
</dbReference>
<dbReference type="PANTHER" id="PTHR42706">
    <property type="entry name" value="FORMYLTETRAHYDROFOLATE DEFORMYLASE"/>
    <property type="match status" value="1"/>
</dbReference>
<sequence length="278" mass="31413">MASHILLINCPDQSGLVYKITSVLYKHALNIVRNGEFVDKNFNHFFMRTEFFGEVDEELLLQGLYEILPDGVEIKLTDQRKKDIVLLATKEHHCLSDLLIRHAFNELNANVLCVISNYNVLEELTQKFNIPFHCVSHEGLTREAHEAAVLKIIKQYNPEFLVLAKYMRVLSSGFVTAFPNRIVNIHHSFLPAFVGANPYAQAYARGVKIIGATAHFVNDQLDQGPIIAQSIIPVDHTHNAKEMTQAGRDVEKNVLAKSLKLVLNEQVFVSGNRTIILE</sequence>
<comment type="pathway">
    <text evidence="3">Purine metabolism; IMP biosynthesis via de novo pathway; formate from 10-formyl-5,6,7,8-tetrahydrofolate: step 1/1.</text>
</comment>
<dbReference type="PIRSF" id="PIRSF036480">
    <property type="entry name" value="FormyFH4_hydr"/>
    <property type="match status" value="1"/>
</dbReference>
<dbReference type="GO" id="GO:0008864">
    <property type="term" value="F:formyltetrahydrofolate deformylase activity"/>
    <property type="evidence" value="ECO:0007669"/>
    <property type="project" value="UniProtKB-EC"/>
</dbReference>